<feature type="binding site" evidence="10">
    <location>
        <position position="66"/>
    </location>
    <ligand>
        <name>substrate</name>
    </ligand>
</feature>
<sequence length="505" mass="55244">MTATEPVSGPTTGRAPASVPASSPAASPSAAGPDPAGPGAAPDPGSTSLPRFPAGFFFGAATASYQIEGAHDEGGRGPSIWDTYCREPGRVAEGATGDVACDHYHRYREDVALLADLGVDSYRFSIAWPRIQPTGTGKANPEGLDFYDRLVDELLSRGVDPAATLYHWDLPQALEDRGGWRVRETAERFAEYSALVVDRLGDRVTRWMTLNEPFCAAFVGYAVGRHAPGAREGRGALAAAHHLLVAHGLAVRALRAGGAREIGIALNPDRLLPASDSPADLAAVRRAETLHNAVWLDPLFAGRYPRHEAETWGELADGSWRAEGDLELIGAPLDWVGVNYYRPITIADAPYRNADPATRTAVDIRAEESWRGDVRHTAMGWPVVPHTLTDLLVDLKARYPELPPVVITENGSAEEDVLAADGQVHDADRVAYLRDHLHALADAIEAGVDVRGYYVWSLMDNFEWAFGYDKRFGIVRVDYDTLERLPKDSYRWYRDLIKHHKQETQ</sequence>
<dbReference type="Gene3D" id="3.20.20.80">
    <property type="entry name" value="Glycosidases"/>
    <property type="match status" value="1"/>
</dbReference>
<evidence type="ECO:0000256" key="3">
    <source>
        <dbReference type="ARBA" id="ARBA00012744"/>
    </source>
</evidence>
<evidence type="ECO:0000256" key="2">
    <source>
        <dbReference type="ARBA" id="ARBA00010838"/>
    </source>
</evidence>
<dbReference type="Pfam" id="PF00232">
    <property type="entry name" value="Glyco_hydro_1"/>
    <property type="match status" value="1"/>
</dbReference>
<gene>
    <name evidence="13" type="ORF">D7294_16350</name>
</gene>
<reference evidence="13 14" key="1">
    <citation type="journal article" date="2014" name="Int. J. Syst. Evol. Microbiol.">
        <title>Streptomyces hoynatensis sp. nov., isolated from deep marine sediment.</title>
        <authorList>
            <person name="Veyisoglu A."/>
            <person name="Sahin N."/>
        </authorList>
    </citation>
    <scope>NUCLEOTIDE SEQUENCE [LARGE SCALE GENOMIC DNA]</scope>
    <source>
        <strain evidence="13 14">KCTC 29097</strain>
    </source>
</reference>
<proteinExistence type="inferred from homology"/>
<dbReference type="GO" id="GO:0005829">
    <property type="term" value="C:cytosol"/>
    <property type="evidence" value="ECO:0007669"/>
    <property type="project" value="TreeGrafter"/>
</dbReference>
<dbReference type="PANTHER" id="PTHR10353:SF36">
    <property type="entry name" value="LP05116P"/>
    <property type="match status" value="1"/>
</dbReference>
<dbReference type="Proteomes" id="UP000272474">
    <property type="component" value="Unassembled WGS sequence"/>
</dbReference>
<comment type="similarity">
    <text evidence="2 11">Belongs to the glycosyl hydrolase 1 family.</text>
</comment>
<name>A0A3A9YZ40_9ACTN</name>
<feature type="binding site" evidence="10">
    <location>
        <position position="167"/>
    </location>
    <ligand>
        <name>substrate</name>
    </ligand>
</feature>
<feature type="active site" description="Nucleophile" evidence="9">
    <location>
        <position position="409"/>
    </location>
</feature>
<dbReference type="GO" id="GO:0030245">
    <property type="term" value="P:cellulose catabolic process"/>
    <property type="evidence" value="ECO:0007669"/>
    <property type="project" value="UniProtKB-KW"/>
</dbReference>
<dbReference type="PROSITE" id="PS00653">
    <property type="entry name" value="GLYCOSYL_HYDROL_F1_2"/>
    <property type="match status" value="1"/>
</dbReference>
<evidence type="ECO:0000256" key="8">
    <source>
        <dbReference type="ARBA" id="ARBA00023326"/>
    </source>
</evidence>
<evidence type="ECO:0000256" key="1">
    <source>
        <dbReference type="ARBA" id="ARBA00000448"/>
    </source>
</evidence>
<dbReference type="PANTHER" id="PTHR10353">
    <property type="entry name" value="GLYCOSYL HYDROLASE"/>
    <property type="match status" value="1"/>
</dbReference>
<keyword evidence="5" id="KW-0136">Cellulose degradation</keyword>
<feature type="compositionally biased region" description="Polar residues" evidence="12">
    <location>
        <begin position="1"/>
        <end position="11"/>
    </location>
</feature>
<feature type="binding site" evidence="10">
    <location>
        <position position="456"/>
    </location>
    <ligand>
        <name>substrate</name>
    </ligand>
</feature>
<dbReference type="InterPro" id="IPR001360">
    <property type="entry name" value="Glyco_hydro_1"/>
</dbReference>
<evidence type="ECO:0000256" key="10">
    <source>
        <dbReference type="PIRSR" id="PIRSR617736-2"/>
    </source>
</evidence>
<evidence type="ECO:0000256" key="6">
    <source>
        <dbReference type="ARBA" id="ARBA00023277"/>
    </source>
</evidence>
<evidence type="ECO:0000256" key="4">
    <source>
        <dbReference type="ARBA" id="ARBA00022801"/>
    </source>
</evidence>
<evidence type="ECO:0000256" key="9">
    <source>
        <dbReference type="PIRSR" id="PIRSR617736-1"/>
    </source>
</evidence>
<keyword evidence="14" id="KW-1185">Reference proteome</keyword>
<dbReference type="EC" id="3.2.1.21" evidence="3 11"/>
<comment type="caution">
    <text evidence="13">The sequence shown here is derived from an EMBL/GenBank/DDBJ whole genome shotgun (WGS) entry which is preliminary data.</text>
</comment>
<feature type="active site" description="Proton donor" evidence="9">
    <location>
        <position position="212"/>
    </location>
</feature>
<evidence type="ECO:0000256" key="7">
    <source>
        <dbReference type="ARBA" id="ARBA00023295"/>
    </source>
</evidence>
<dbReference type="FunFam" id="3.20.20.80:FF:000004">
    <property type="entry name" value="Beta-glucosidase 6-phospho-beta-glucosidase"/>
    <property type="match status" value="1"/>
</dbReference>
<feature type="binding site" evidence="10">
    <location>
        <position position="211"/>
    </location>
    <ligand>
        <name>substrate</name>
    </ligand>
</feature>
<dbReference type="InterPro" id="IPR033132">
    <property type="entry name" value="GH_1_N_CS"/>
</dbReference>
<protein>
    <recommendedName>
        <fullName evidence="3 11">Beta-glucosidase</fullName>
        <ecNumber evidence="3 11">3.2.1.21</ecNumber>
    </recommendedName>
</protein>
<comment type="catalytic activity">
    <reaction evidence="1 11">
        <text>Hydrolysis of terminal, non-reducing beta-D-glucosyl residues with release of beta-D-glucose.</text>
        <dbReference type="EC" id="3.2.1.21"/>
    </reaction>
</comment>
<dbReference type="EMBL" id="RBAL01000008">
    <property type="protein sequence ID" value="RKN41293.1"/>
    <property type="molecule type" value="Genomic_DNA"/>
</dbReference>
<accession>A0A3A9YZ40</accession>
<dbReference type="RefSeq" id="WP_120680305.1">
    <property type="nucleotide sequence ID" value="NZ_RBAL01000008.1"/>
</dbReference>
<feature type="compositionally biased region" description="Low complexity" evidence="12">
    <location>
        <begin position="15"/>
        <end position="48"/>
    </location>
</feature>
<dbReference type="PRINTS" id="PR00131">
    <property type="entry name" value="GLHYDRLASE1"/>
</dbReference>
<keyword evidence="4 11" id="KW-0378">Hydrolase</keyword>
<dbReference type="InterPro" id="IPR017853">
    <property type="entry name" value="GH"/>
</dbReference>
<feature type="binding site" evidence="10">
    <location>
        <begin position="463"/>
        <end position="464"/>
    </location>
    <ligand>
        <name>substrate</name>
    </ligand>
</feature>
<feature type="binding site" evidence="10">
    <location>
        <position position="341"/>
    </location>
    <ligand>
        <name>substrate</name>
    </ligand>
</feature>
<dbReference type="InterPro" id="IPR017736">
    <property type="entry name" value="Glyco_hydro_1_beta-glucosidase"/>
</dbReference>
<keyword evidence="7 11" id="KW-0326">Glycosidase</keyword>
<dbReference type="NCBIfam" id="TIGR03356">
    <property type="entry name" value="BGL"/>
    <property type="match status" value="1"/>
</dbReference>
<dbReference type="OrthoDB" id="9765195at2"/>
<dbReference type="GO" id="GO:0008422">
    <property type="term" value="F:beta-glucosidase activity"/>
    <property type="evidence" value="ECO:0007669"/>
    <property type="project" value="UniProtKB-EC"/>
</dbReference>
<evidence type="ECO:0000256" key="5">
    <source>
        <dbReference type="ARBA" id="ARBA00023001"/>
    </source>
</evidence>
<keyword evidence="8" id="KW-0624">Polysaccharide degradation</keyword>
<evidence type="ECO:0000313" key="13">
    <source>
        <dbReference type="EMBL" id="RKN41293.1"/>
    </source>
</evidence>
<evidence type="ECO:0000256" key="12">
    <source>
        <dbReference type="SAM" id="MobiDB-lite"/>
    </source>
</evidence>
<evidence type="ECO:0000256" key="11">
    <source>
        <dbReference type="RuleBase" id="RU361175"/>
    </source>
</evidence>
<evidence type="ECO:0000313" key="14">
    <source>
        <dbReference type="Proteomes" id="UP000272474"/>
    </source>
</evidence>
<keyword evidence="6" id="KW-0119">Carbohydrate metabolism</keyword>
<dbReference type="AlphaFoldDB" id="A0A3A9YZ40"/>
<dbReference type="SUPFAM" id="SSF51445">
    <property type="entry name" value="(Trans)glycosidases"/>
    <property type="match status" value="1"/>
</dbReference>
<feature type="region of interest" description="Disordered" evidence="12">
    <location>
        <begin position="1"/>
        <end position="48"/>
    </location>
</feature>
<organism evidence="13 14">
    <name type="scientific">Streptomyces hoynatensis</name>
    <dbReference type="NCBI Taxonomy" id="1141874"/>
    <lineage>
        <taxon>Bacteria</taxon>
        <taxon>Bacillati</taxon>
        <taxon>Actinomycetota</taxon>
        <taxon>Actinomycetes</taxon>
        <taxon>Kitasatosporales</taxon>
        <taxon>Streptomycetaceae</taxon>
        <taxon>Streptomyces</taxon>
    </lineage>
</organism>